<comment type="similarity">
    <text evidence="1">Belongs to the peptidase M16 family.</text>
</comment>
<dbReference type="Pfam" id="PF00675">
    <property type="entry name" value="Peptidase_M16"/>
    <property type="match status" value="1"/>
</dbReference>
<evidence type="ECO:0000259" key="7">
    <source>
        <dbReference type="Pfam" id="PF00675"/>
    </source>
</evidence>
<dbReference type="InterPro" id="IPR011765">
    <property type="entry name" value="Pept_M16_N"/>
</dbReference>
<dbReference type="GO" id="GO:0006508">
    <property type="term" value="P:proteolysis"/>
    <property type="evidence" value="ECO:0007669"/>
    <property type="project" value="UniProtKB-KW"/>
</dbReference>
<organism evidence="8">
    <name type="scientific">marine metagenome</name>
    <dbReference type="NCBI Taxonomy" id="408172"/>
    <lineage>
        <taxon>unclassified sequences</taxon>
        <taxon>metagenomes</taxon>
        <taxon>ecological metagenomes</taxon>
    </lineage>
</organism>
<evidence type="ECO:0000256" key="5">
    <source>
        <dbReference type="ARBA" id="ARBA00022833"/>
    </source>
</evidence>
<protein>
    <recommendedName>
        <fullName evidence="7">Peptidase M16 N-terminal domain-containing protein</fullName>
    </recommendedName>
</protein>
<proteinExistence type="inferred from homology"/>
<evidence type="ECO:0000256" key="1">
    <source>
        <dbReference type="ARBA" id="ARBA00007261"/>
    </source>
</evidence>
<feature type="domain" description="Peptidase M16 N-terminal" evidence="7">
    <location>
        <begin position="48"/>
        <end position="128"/>
    </location>
</feature>
<keyword evidence="5" id="KW-0862">Zinc</keyword>
<evidence type="ECO:0000256" key="3">
    <source>
        <dbReference type="ARBA" id="ARBA00022723"/>
    </source>
</evidence>
<keyword evidence="4" id="KW-0378">Hydrolase</keyword>
<dbReference type="InterPro" id="IPR011249">
    <property type="entry name" value="Metalloenz_LuxS/M16"/>
</dbReference>
<dbReference type="Gene3D" id="3.30.830.10">
    <property type="entry name" value="Metalloenzyme, LuxS/M16 peptidase-like"/>
    <property type="match status" value="1"/>
</dbReference>
<feature type="non-terminal residue" evidence="8">
    <location>
        <position position="129"/>
    </location>
</feature>
<dbReference type="SUPFAM" id="SSF63411">
    <property type="entry name" value="LuxS/MPP-like metallohydrolase"/>
    <property type="match status" value="1"/>
</dbReference>
<dbReference type="GO" id="GO:0046872">
    <property type="term" value="F:metal ion binding"/>
    <property type="evidence" value="ECO:0007669"/>
    <property type="project" value="UniProtKB-KW"/>
</dbReference>
<dbReference type="AlphaFoldDB" id="A0A382KIF6"/>
<gene>
    <name evidence="8" type="ORF">METZ01_LOCUS275611</name>
</gene>
<keyword evidence="6" id="KW-0482">Metalloprotease</keyword>
<dbReference type="InterPro" id="IPR050626">
    <property type="entry name" value="Peptidase_M16"/>
</dbReference>
<dbReference type="InterPro" id="IPR001431">
    <property type="entry name" value="Pept_M16_Zn_BS"/>
</dbReference>
<dbReference type="EMBL" id="UINC01080116">
    <property type="protein sequence ID" value="SVC22757.1"/>
    <property type="molecule type" value="Genomic_DNA"/>
</dbReference>
<evidence type="ECO:0000313" key="8">
    <source>
        <dbReference type="EMBL" id="SVC22757.1"/>
    </source>
</evidence>
<name>A0A382KIF6_9ZZZZ</name>
<evidence type="ECO:0000256" key="2">
    <source>
        <dbReference type="ARBA" id="ARBA00022670"/>
    </source>
</evidence>
<accession>A0A382KIF6</accession>
<dbReference type="PANTHER" id="PTHR43690">
    <property type="entry name" value="NARDILYSIN"/>
    <property type="match status" value="1"/>
</dbReference>
<evidence type="ECO:0000256" key="6">
    <source>
        <dbReference type="ARBA" id="ARBA00023049"/>
    </source>
</evidence>
<keyword evidence="2" id="KW-0645">Protease</keyword>
<dbReference type="PROSITE" id="PS00143">
    <property type="entry name" value="INSULINASE"/>
    <property type="match status" value="1"/>
</dbReference>
<sequence length="129" mass="14240">MSSRKPATLWTFLALLLFLAGPVVANVITSPSDDRSYVAYQLENGLQVLLISDPHTDKAAAALDVRVGSGSDPEERLGLAHLLEHMLFLGTEQYPEAGEYQAFIQQHGGSDNAYTMPDHTNYYFDIQPQ</sequence>
<evidence type="ECO:0000256" key="4">
    <source>
        <dbReference type="ARBA" id="ARBA00022801"/>
    </source>
</evidence>
<dbReference type="PANTHER" id="PTHR43690:SF18">
    <property type="entry name" value="INSULIN-DEGRADING ENZYME-RELATED"/>
    <property type="match status" value="1"/>
</dbReference>
<reference evidence="8" key="1">
    <citation type="submission" date="2018-05" db="EMBL/GenBank/DDBJ databases">
        <authorList>
            <person name="Lanie J.A."/>
            <person name="Ng W.-L."/>
            <person name="Kazmierczak K.M."/>
            <person name="Andrzejewski T.M."/>
            <person name="Davidsen T.M."/>
            <person name="Wayne K.J."/>
            <person name="Tettelin H."/>
            <person name="Glass J.I."/>
            <person name="Rusch D."/>
            <person name="Podicherti R."/>
            <person name="Tsui H.-C.T."/>
            <person name="Winkler M.E."/>
        </authorList>
    </citation>
    <scope>NUCLEOTIDE SEQUENCE</scope>
</reference>
<keyword evidence="3" id="KW-0479">Metal-binding</keyword>
<dbReference type="GO" id="GO:0004222">
    <property type="term" value="F:metalloendopeptidase activity"/>
    <property type="evidence" value="ECO:0007669"/>
    <property type="project" value="InterPro"/>
</dbReference>